<dbReference type="PANTHER" id="PTHR22950">
    <property type="entry name" value="AMINO ACID TRANSPORTER"/>
    <property type="match status" value="1"/>
</dbReference>
<evidence type="ECO:0000256" key="6">
    <source>
        <dbReference type="SAM" id="MobiDB-lite"/>
    </source>
</evidence>
<keyword evidence="3 7" id="KW-0812">Transmembrane</keyword>
<keyword evidence="5 7" id="KW-0472">Membrane</keyword>
<feature type="compositionally biased region" description="Basic and acidic residues" evidence="6">
    <location>
        <begin position="113"/>
        <end position="123"/>
    </location>
</feature>
<evidence type="ECO:0000256" key="3">
    <source>
        <dbReference type="ARBA" id="ARBA00022692"/>
    </source>
</evidence>
<accession>A0A427YPT0</accession>
<name>A0A427YPT0_9TREE</name>
<dbReference type="EMBL" id="RSCD01000004">
    <property type="protein sequence ID" value="RSH93075.1"/>
    <property type="molecule type" value="Genomic_DNA"/>
</dbReference>
<comment type="caution">
    <text evidence="9">The sequence shown here is derived from an EMBL/GenBank/DDBJ whole genome shotgun (WGS) entry which is preliminary data.</text>
</comment>
<dbReference type="InterPro" id="IPR013057">
    <property type="entry name" value="AA_transpt_TM"/>
</dbReference>
<feature type="transmembrane region" description="Helical" evidence="7">
    <location>
        <begin position="470"/>
        <end position="490"/>
    </location>
</feature>
<feature type="transmembrane region" description="Helical" evidence="7">
    <location>
        <begin position="262"/>
        <end position="283"/>
    </location>
</feature>
<feature type="transmembrane region" description="Helical" evidence="7">
    <location>
        <begin position="383"/>
        <end position="405"/>
    </location>
</feature>
<dbReference type="Pfam" id="PF01490">
    <property type="entry name" value="Aa_trans"/>
    <property type="match status" value="1"/>
</dbReference>
<evidence type="ECO:0000256" key="1">
    <source>
        <dbReference type="ARBA" id="ARBA00004141"/>
    </source>
</evidence>
<dbReference type="STRING" id="1890683.A0A427YPT0"/>
<proteinExistence type="inferred from homology"/>
<feature type="transmembrane region" description="Helical" evidence="7">
    <location>
        <begin position="425"/>
        <end position="450"/>
    </location>
</feature>
<gene>
    <name evidence="9" type="ORF">EHS25_007428</name>
</gene>
<feature type="transmembrane region" description="Helical" evidence="7">
    <location>
        <begin position="561"/>
        <end position="583"/>
    </location>
</feature>
<evidence type="ECO:0000313" key="9">
    <source>
        <dbReference type="EMBL" id="RSH93075.1"/>
    </source>
</evidence>
<evidence type="ECO:0000256" key="7">
    <source>
        <dbReference type="SAM" id="Phobius"/>
    </source>
</evidence>
<organism evidence="9 10">
    <name type="scientific">Saitozyma podzolica</name>
    <dbReference type="NCBI Taxonomy" id="1890683"/>
    <lineage>
        <taxon>Eukaryota</taxon>
        <taxon>Fungi</taxon>
        <taxon>Dikarya</taxon>
        <taxon>Basidiomycota</taxon>
        <taxon>Agaricomycotina</taxon>
        <taxon>Tremellomycetes</taxon>
        <taxon>Tremellales</taxon>
        <taxon>Trimorphomycetaceae</taxon>
        <taxon>Saitozyma</taxon>
    </lineage>
</organism>
<reference evidence="9 10" key="1">
    <citation type="submission" date="2018-11" db="EMBL/GenBank/DDBJ databases">
        <title>Genome sequence of Saitozyma podzolica DSM 27192.</title>
        <authorList>
            <person name="Aliyu H."/>
            <person name="Gorte O."/>
            <person name="Ochsenreither K."/>
        </authorList>
    </citation>
    <scope>NUCLEOTIDE SEQUENCE [LARGE SCALE GENOMIC DNA]</scope>
    <source>
        <strain evidence="9 10">DSM 27192</strain>
    </source>
</reference>
<evidence type="ECO:0000259" key="8">
    <source>
        <dbReference type="Pfam" id="PF01490"/>
    </source>
</evidence>
<feature type="region of interest" description="Disordered" evidence="6">
    <location>
        <begin position="85"/>
        <end position="126"/>
    </location>
</feature>
<feature type="transmembrane region" description="Helical" evidence="7">
    <location>
        <begin position="158"/>
        <end position="180"/>
    </location>
</feature>
<evidence type="ECO:0000256" key="4">
    <source>
        <dbReference type="ARBA" id="ARBA00022989"/>
    </source>
</evidence>
<feature type="transmembrane region" description="Helical" evidence="7">
    <location>
        <begin position="235"/>
        <end position="256"/>
    </location>
</feature>
<protein>
    <recommendedName>
        <fullName evidence="8">Amino acid transporter transmembrane domain-containing protein</fullName>
    </recommendedName>
</protein>
<dbReference type="PANTHER" id="PTHR22950:SF461">
    <property type="entry name" value="AMINO ACID TRANSPORTER TRANSMEMBRANE DOMAIN-CONTAINING PROTEIN"/>
    <property type="match status" value="1"/>
</dbReference>
<feature type="transmembrane region" description="Helical" evidence="7">
    <location>
        <begin position="346"/>
        <end position="371"/>
    </location>
</feature>
<evidence type="ECO:0000256" key="2">
    <source>
        <dbReference type="ARBA" id="ARBA00008066"/>
    </source>
</evidence>
<feature type="region of interest" description="Disordered" evidence="6">
    <location>
        <begin position="1"/>
        <end position="25"/>
    </location>
</feature>
<dbReference type="AlphaFoldDB" id="A0A427YPT0"/>
<dbReference type="GO" id="GO:0016020">
    <property type="term" value="C:membrane"/>
    <property type="evidence" value="ECO:0007669"/>
    <property type="project" value="UniProtKB-SubCell"/>
</dbReference>
<keyword evidence="4 7" id="KW-1133">Transmembrane helix</keyword>
<evidence type="ECO:0000313" key="10">
    <source>
        <dbReference type="Proteomes" id="UP000279259"/>
    </source>
</evidence>
<feature type="transmembrane region" description="Helical" evidence="7">
    <location>
        <begin position="496"/>
        <end position="522"/>
    </location>
</feature>
<feature type="transmembrane region" description="Helical" evidence="7">
    <location>
        <begin position="186"/>
        <end position="204"/>
    </location>
</feature>
<evidence type="ECO:0000256" key="5">
    <source>
        <dbReference type="ARBA" id="ARBA00023136"/>
    </source>
</evidence>
<dbReference type="Proteomes" id="UP000279259">
    <property type="component" value="Unassembled WGS sequence"/>
</dbReference>
<dbReference type="GO" id="GO:0015179">
    <property type="term" value="F:L-amino acid transmembrane transporter activity"/>
    <property type="evidence" value="ECO:0007669"/>
    <property type="project" value="TreeGrafter"/>
</dbReference>
<dbReference type="OrthoDB" id="40134at2759"/>
<sequence>MATVPQGMFMGQDGLDPRNDLSESLQEEQMTSHDVLGGNINSQPLEVYLYYAAIERAKEDADPRPIPDAPWIVLFKKLTGKSHTINYPDTPAPHYDQSQLPGAVGESGSEKASSNEKNARNGDMEVSVGAAPPAGGAVVEESEHARAYRALRVASWQAVFYLITTDILGFSSAPLAFAELGYGPGVLVYTFFYILAFGAGQIIWRMYMRMDSERFPVKCYADIGERTFGKVVRHIFNILQSLQILFNVGILLIGNGQTLASLINYQFCYIALIVFFTILGMVFGQVRSLRNFAWFANLNIWINILVMVMTMVGVAKYLPVPSQSGHTDLSDPIQVTGWVPGYTAGWYAQVTGVQLAVFSYGGAMIFTEFMAEMRRPRDFWKSAFVAQLFCYLMYMFFGLFCYSFQGQYSSIIPSLDFANQGLSLATNIISLFNTTVAAVLYANIGVKVFYQNVLREYFHAPDFTSSKGRWYWSASVIVYWAVAWILGSAIPNITSLVTLIGAACILQFTYTFPPILLCAYWMQIDAMKGDTQWQPGMAPGSGRVDTWRNASRWKRGFRPYWYLKTFLILLFLAAMCLAALGIYAGVEDAIAAFASSTATAFSCIAPGQPTS</sequence>
<feature type="transmembrane region" description="Helical" evidence="7">
    <location>
        <begin position="295"/>
        <end position="318"/>
    </location>
</feature>
<comment type="subcellular location">
    <subcellularLocation>
        <location evidence="1">Membrane</location>
        <topology evidence="1">Multi-pass membrane protein</topology>
    </subcellularLocation>
</comment>
<keyword evidence="10" id="KW-1185">Reference proteome</keyword>
<comment type="similarity">
    <text evidence="2">Belongs to the amino acid/polyamine transporter 2 family.</text>
</comment>
<feature type="domain" description="Amino acid transporter transmembrane" evidence="8">
    <location>
        <begin position="156"/>
        <end position="518"/>
    </location>
</feature>